<feature type="domain" description="Regulatory protein YycH-like" evidence="2">
    <location>
        <begin position="37"/>
        <end position="249"/>
    </location>
</feature>
<dbReference type="InterPro" id="IPR018604">
    <property type="entry name" value="YycI-like"/>
</dbReference>
<evidence type="ECO:0000259" key="2">
    <source>
        <dbReference type="Pfam" id="PF09648"/>
    </source>
</evidence>
<reference evidence="3" key="1">
    <citation type="submission" date="2022-04" db="EMBL/GenBank/DDBJ databases">
        <authorList>
            <person name="Criscuolo A."/>
        </authorList>
    </citation>
    <scope>NUCLEOTIDE SEQUENCE</scope>
    <source>
        <strain evidence="3">CIP111895</strain>
    </source>
</reference>
<dbReference type="RefSeq" id="WP_248734982.1">
    <property type="nucleotide sequence ID" value="NZ_CALBWS010000009.1"/>
</dbReference>
<feature type="transmembrane region" description="Helical" evidence="1">
    <location>
        <begin position="6"/>
        <end position="23"/>
    </location>
</feature>
<evidence type="ECO:0000313" key="3">
    <source>
        <dbReference type="EMBL" id="CAH2714666.1"/>
    </source>
</evidence>
<dbReference type="EMBL" id="CALBWS010000009">
    <property type="protein sequence ID" value="CAH2714666.1"/>
    <property type="molecule type" value="Genomic_DNA"/>
</dbReference>
<keyword evidence="1" id="KW-1133">Transmembrane helix</keyword>
<dbReference type="Pfam" id="PF09648">
    <property type="entry name" value="YycI"/>
    <property type="match status" value="1"/>
</dbReference>
<keyword evidence="4" id="KW-1185">Reference proteome</keyword>
<keyword evidence="1" id="KW-0472">Membrane</keyword>
<dbReference type="Gene3D" id="2.40.128.690">
    <property type="entry name" value="YycH protein, domain 3-like"/>
    <property type="match status" value="1"/>
</dbReference>
<accession>A0ABM9EPW1</accession>
<evidence type="ECO:0000256" key="1">
    <source>
        <dbReference type="SAM" id="Phobius"/>
    </source>
</evidence>
<dbReference type="Proteomes" id="UP000838308">
    <property type="component" value="Unassembled WGS sequence"/>
</dbReference>
<keyword evidence="1" id="KW-0812">Transmembrane</keyword>
<comment type="caution">
    <text evidence="3">The sequence shown here is derived from an EMBL/GenBank/DDBJ whole genome shotgun (WGS) entry which is preliminary data.</text>
</comment>
<proteinExistence type="predicted"/>
<gene>
    <name evidence="3" type="primary">yycI</name>
    <name evidence="3" type="ORF">BACCIP111895_01842</name>
</gene>
<evidence type="ECO:0000313" key="4">
    <source>
        <dbReference type="Proteomes" id="UP000838308"/>
    </source>
</evidence>
<name>A0ABM9EPW1_9BACI</name>
<sequence length="265" mass="30785">MDWSKIKTIFIITFLILDVYLLFQFMKIRDANKYEVITEATFDEKLKADEIQYVDLPKTPIKDQYLSAKPKTFIKGDLAKLKGQTGYLKEPGTTLQVTLEKPFQLSSKFEPAELSTFIKDNVLYGDHYQFWEKDDQKKTITYYQQYENFSLYQNINGEITFNLNANNQIISYHQSYLEGIEKLTEKEEILSPLKAIETLHQKGVLKPKSKITKIELGYSTRIQLAASQVLAPTWRIVVDDKESLFVNAFEGQIIDFNSDENSKVE</sequence>
<organism evidence="3 4">
    <name type="scientific">Neobacillus rhizosphaerae</name>
    <dbReference type="NCBI Taxonomy" id="2880965"/>
    <lineage>
        <taxon>Bacteria</taxon>
        <taxon>Bacillati</taxon>
        <taxon>Bacillota</taxon>
        <taxon>Bacilli</taxon>
        <taxon>Bacillales</taxon>
        <taxon>Bacillaceae</taxon>
        <taxon>Neobacillus</taxon>
    </lineage>
</organism>
<protein>
    <submittedName>
        <fullName evidence="3">Two-component system WalR/WalK regulatory protein YycI</fullName>
    </submittedName>
</protein>